<gene>
    <name evidence="1" type="ORF">E0946_04870</name>
</gene>
<evidence type="ECO:0000313" key="2">
    <source>
        <dbReference type="Proteomes" id="UP000294588"/>
    </source>
</evidence>
<sequence>MESRFWKDLPLVRDKDGVRGTKIYSQPEGEIVHMYLEPGAKLPLHNTPVNVAFYILEGNPTIIIGDDEQSFAPDTIIDSPKNIPHGIINNSDKPARLLVIKMPKP</sequence>
<protein>
    <submittedName>
        <fullName evidence="1">Cupin domain-containing protein</fullName>
    </submittedName>
</protein>
<organism evidence="1 2">
    <name type="scientific">Candidatus Syntrophosphaera thermopropionivorans</name>
    <dbReference type="NCBI Taxonomy" id="2593015"/>
    <lineage>
        <taxon>Bacteria</taxon>
        <taxon>Pseudomonadati</taxon>
        <taxon>Candidatus Cloacimonadota</taxon>
        <taxon>Candidatus Cloacimonadia</taxon>
        <taxon>Candidatus Cloacimonadales</taxon>
        <taxon>Candidatus Cloacimonadaceae</taxon>
        <taxon>Candidatus Syntrophosphaera</taxon>
    </lineage>
</organism>
<keyword evidence="2" id="KW-1185">Reference proteome</keyword>
<accession>A0AC61QIT8</accession>
<dbReference type="Proteomes" id="UP000294588">
    <property type="component" value="Unassembled WGS sequence"/>
</dbReference>
<evidence type="ECO:0000313" key="1">
    <source>
        <dbReference type="EMBL" id="TDF72890.1"/>
    </source>
</evidence>
<reference evidence="1" key="1">
    <citation type="submission" date="2019-03" db="EMBL/GenBank/DDBJ databases">
        <title>Candidatus Syntrophosphaera thermopropionivorans: a novel player in syntrophic propionate oxidation during anaerobic digestion.</title>
        <authorList>
            <person name="Dyksma S."/>
        </authorList>
    </citation>
    <scope>NUCLEOTIDE SEQUENCE</scope>
    <source>
        <strain evidence="1">W5</strain>
    </source>
</reference>
<proteinExistence type="predicted"/>
<dbReference type="EMBL" id="SMOG01000013">
    <property type="protein sequence ID" value="TDF72890.1"/>
    <property type="molecule type" value="Genomic_DNA"/>
</dbReference>
<name>A0AC61QIT8_9BACT</name>
<comment type="caution">
    <text evidence="1">The sequence shown here is derived from an EMBL/GenBank/DDBJ whole genome shotgun (WGS) entry which is preliminary data.</text>
</comment>